<feature type="domain" description="HTH araC/xylS-type" evidence="4">
    <location>
        <begin position="10"/>
        <end position="108"/>
    </location>
</feature>
<reference evidence="5 6" key="1">
    <citation type="submission" date="2018-10" db="EMBL/GenBank/DDBJ databases">
        <authorList>
            <person name="Jung H.S."/>
            <person name="Jeon C.O."/>
        </authorList>
    </citation>
    <scope>NUCLEOTIDE SEQUENCE [LARGE SCALE GENOMIC DNA]</scope>
    <source>
        <strain evidence="5 6">MA-7-27</strain>
    </source>
</reference>
<dbReference type="InterPro" id="IPR029442">
    <property type="entry name" value="GyrI-like"/>
</dbReference>
<comment type="caution">
    <text evidence="5">The sequence shown here is derived from an EMBL/GenBank/DDBJ whole genome shotgun (WGS) entry which is preliminary data.</text>
</comment>
<dbReference type="PROSITE" id="PS00041">
    <property type="entry name" value="HTH_ARAC_FAMILY_1"/>
    <property type="match status" value="1"/>
</dbReference>
<organism evidence="5 6">
    <name type="scientific">Rhodophyticola porphyridii</name>
    <dbReference type="NCBI Taxonomy" id="1852017"/>
    <lineage>
        <taxon>Bacteria</taxon>
        <taxon>Pseudomonadati</taxon>
        <taxon>Pseudomonadota</taxon>
        <taxon>Alphaproteobacteria</taxon>
        <taxon>Rhodobacterales</taxon>
        <taxon>Roseobacteraceae</taxon>
        <taxon>Rhodophyticola</taxon>
    </lineage>
</organism>
<dbReference type="GO" id="GO:0003700">
    <property type="term" value="F:DNA-binding transcription factor activity"/>
    <property type="evidence" value="ECO:0007669"/>
    <property type="project" value="InterPro"/>
</dbReference>
<dbReference type="AlphaFoldDB" id="A0A3L9Y708"/>
<dbReference type="GO" id="GO:0043565">
    <property type="term" value="F:sequence-specific DNA binding"/>
    <property type="evidence" value="ECO:0007669"/>
    <property type="project" value="InterPro"/>
</dbReference>
<dbReference type="SUPFAM" id="SSF46689">
    <property type="entry name" value="Homeodomain-like"/>
    <property type="match status" value="2"/>
</dbReference>
<dbReference type="PROSITE" id="PS01124">
    <property type="entry name" value="HTH_ARAC_FAMILY_2"/>
    <property type="match status" value="1"/>
</dbReference>
<evidence type="ECO:0000259" key="4">
    <source>
        <dbReference type="PROSITE" id="PS01124"/>
    </source>
</evidence>
<dbReference type="PANTHER" id="PTHR40055:SF1">
    <property type="entry name" value="TRANSCRIPTIONAL REGULATOR YGIV-RELATED"/>
    <property type="match status" value="1"/>
</dbReference>
<dbReference type="EMBL" id="RCNT01000001">
    <property type="protein sequence ID" value="RMA44202.1"/>
    <property type="molecule type" value="Genomic_DNA"/>
</dbReference>
<keyword evidence="2" id="KW-0238">DNA-binding</keyword>
<evidence type="ECO:0000256" key="2">
    <source>
        <dbReference type="ARBA" id="ARBA00023125"/>
    </source>
</evidence>
<dbReference type="Proteomes" id="UP000281343">
    <property type="component" value="Unassembled WGS sequence"/>
</dbReference>
<sequence length="278" mass="30332">MATSYEDRLLRVLEYIHDNPAGDLSLDELADVAAMSRFHWHRVFRAMTGETCAQAVRRVRLNHAAVWLVQTDRPLRRIAADVGYPSLSSFSRAFAASHGLTPGAFRTRGELMPPLLTAEKGGYPVYPIDIADHPARRLAAIAHRGPYAMIGKAFESLGAVFSSRNLWPHAGGMVGVYYDDPDAVDADDLRSLAGVVVDDAAPVAAPLEEVKLPAGRYAVMHYKGPYSGLAAAYKHMYGVWLPQSGEELGDHPPIEVYLNNPQDTAPDDLLTDVCVPVV</sequence>
<evidence type="ECO:0000313" key="5">
    <source>
        <dbReference type="EMBL" id="RMA44202.1"/>
    </source>
</evidence>
<dbReference type="Pfam" id="PF12833">
    <property type="entry name" value="HTH_18"/>
    <property type="match status" value="1"/>
</dbReference>
<name>A0A3L9Y708_9RHOB</name>
<dbReference type="InterPro" id="IPR018060">
    <property type="entry name" value="HTH_AraC"/>
</dbReference>
<keyword evidence="6" id="KW-1185">Reference proteome</keyword>
<dbReference type="Gene3D" id="1.10.10.60">
    <property type="entry name" value="Homeodomain-like"/>
    <property type="match status" value="2"/>
</dbReference>
<dbReference type="InterPro" id="IPR009057">
    <property type="entry name" value="Homeodomain-like_sf"/>
</dbReference>
<evidence type="ECO:0000256" key="3">
    <source>
        <dbReference type="ARBA" id="ARBA00023163"/>
    </source>
</evidence>
<dbReference type="InterPro" id="IPR010499">
    <property type="entry name" value="AraC_E-bd"/>
</dbReference>
<dbReference type="Gene3D" id="3.20.80.10">
    <property type="entry name" value="Regulatory factor, effector binding domain"/>
    <property type="match status" value="1"/>
</dbReference>
<dbReference type="Pfam" id="PF06445">
    <property type="entry name" value="GyrI-like"/>
    <property type="match status" value="1"/>
</dbReference>
<dbReference type="RefSeq" id="WP_121896792.1">
    <property type="nucleotide sequence ID" value="NZ_RCNT01000001.1"/>
</dbReference>
<evidence type="ECO:0000256" key="1">
    <source>
        <dbReference type="ARBA" id="ARBA00023015"/>
    </source>
</evidence>
<dbReference type="InterPro" id="IPR050908">
    <property type="entry name" value="SmbC-like"/>
</dbReference>
<evidence type="ECO:0000313" key="6">
    <source>
        <dbReference type="Proteomes" id="UP000281343"/>
    </source>
</evidence>
<protein>
    <submittedName>
        <fullName evidence="5">AraC family transcriptional regulator</fullName>
    </submittedName>
</protein>
<dbReference type="InterPro" id="IPR011256">
    <property type="entry name" value="Reg_factor_effector_dom_sf"/>
</dbReference>
<dbReference type="PANTHER" id="PTHR40055">
    <property type="entry name" value="TRANSCRIPTIONAL REGULATOR YGIV-RELATED"/>
    <property type="match status" value="1"/>
</dbReference>
<dbReference type="SMART" id="SM00342">
    <property type="entry name" value="HTH_ARAC"/>
    <property type="match status" value="1"/>
</dbReference>
<keyword evidence="3" id="KW-0804">Transcription</keyword>
<proteinExistence type="predicted"/>
<accession>A0A3L9Y708</accession>
<keyword evidence="1" id="KW-0805">Transcription regulation</keyword>
<dbReference type="SUPFAM" id="SSF55136">
    <property type="entry name" value="Probable bacterial effector-binding domain"/>
    <property type="match status" value="1"/>
</dbReference>
<dbReference type="OrthoDB" id="9816011at2"/>
<dbReference type="SMART" id="SM00871">
    <property type="entry name" value="AraC_E_bind"/>
    <property type="match status" value="1"/>
</dbReference>
<gene>
    <name evidence="5" type="ORF">D9R08_01400</name>
</gene>
<dbReference type="InterPro" id="IPR018062">
    <property type="entry name" value="HTH_AraC-typ_CS"/>
</dbReference>